<reference evidence="4 5" key="1">
    <citation type="journal article" date="2015" name="Genome Announc.">
        <title>Genome Sequence of 'Candidatus Thioglobus singularis' Strain PS1, a Mixotroph from the SUP05 Clade of Marine Gammaproteobacteria.</title>
        <authorList>
            <person name="Marshall K.T."/>
            <person name="Morris R.M."/>
        </authorList>
    </citation>
    <scope>NUCLEOTIDE SEQUENCE [LARGE SCALE GENOMIC DNA]</scope>
    <source>
        <strain evidence="4 5">PS1</strain>
    </source>
</reference>
<protein>
    <recommendedName>
        <fullName evidence="6">Succinate dehydrogenase</fullName>
    </recommendedName>
</protein>
<evidence type="ECO:0000313" key="4">
    <source>
        <dbReference type="EMBL" id="ALE02625.1"/>
    </source>
</evidence>
<evidence type="ECO:0000256" key="3">
    <source>
        <dbReference type="SAM" id="Phobius"/>
    </source>
</evidence>
<keyword evidence="1 3" id="KW-0812">Transmembrane</keyword>
<dbReference type="Proteomes" id="UP000068905">
    <property type="component" value="Chromosome"/>
</dbReference>
<dbReference type="AlphaFoldDB" id="A0A0M3T2F2"/>
<dbReference type="KEGG" id="tsn:W908_02185"/>
<dbReference type="GO" id="GO:0016020">
    <property type="term" value="C:membrane"/>
    <property type="evidence" value="ECO:0007669"/>
    <property type="project" value="InterPro"/>
</dbReference>
<evidence type="ECO:0008006" key="6">
    <source>
        <dbReference type="Google" id="ProtNLM"/>
    </source>
</evidence>
<sequence length="201" mass="22425">MNYTNNRTVSLKKMMAMAGLFWFFFLIFYLLGALTFHSGEEAFTAFYVWFNGSIFYPVLATLLIATLAFHVVVAVTRQLSNNISSGDRYKKPYPKAVPRIVAWSGASIILIFIITHTVQMLSINTVDLYSEITNIFQRPVMWAIYGLGMIAISTHLHHGLSNVLQTLGVSSKQHKGIALLIVLLIMAGYASIPLGILYAKV</sequence>
<feature type="transmembrane region" description="Helical" evidence="3">
    <location>
        <begin position="177"/>
        <end position="199"/>
    </location>
</feature>
<keyword evidence="5" id="KW-1185">Reference proteome</keyword>
<dbReference type="SUPFAM" id="SSF81343">
    <property type="entry name" value="Fumarate reductase respiratory complex transmembrane subunits"/>
    <property type="match status" value="1"/>
</dbReference>
<accession>A0A0M3T2F2</accession>
<dbReference type="STRING" id="1125411.W908_02185"/>
<gene>
    <name evidence="4" type="ORF">W908_02185</name>
</gene>
<feature type="transmembrane region" description="Helical" evidence="3">
    <location>
        <begin position="54"/>
        <end position="75"/>
    </location>
</feature>
<dbReference type="InterPro" id="IPR034804">
    <property type="entry name" value="SQR/QFR_C/D"/>
</dbReference>
<dbReference type="Gene3D" id="1.20.1300.10">
    <property type="entry name" value="Fumarate reductase/succinate dehydrogenase, transmembrane subunit"/>
    <property type="match status" value="1"/>
</dbReference>
<proteinExistence type="predicted"/>
<keyword evidence="3" id="KW-0472">Membrane</keyword>
<dbReference type="EMBL" id="CP006911">
    <property type="protein sequence ID" value="ALE02625.1"/>
    <property type="molecule type" value="Genomic_DNA"/>
</dbReference>
<feature type="transmembrane region" description="Helical" evidence="3">
    <location>
        <begin position="135"/>
        <end position="156"/>
    </location>
</feature>
<dbReference type="RefSeq" id="WP_053819734.1">
    <property type="nucleotide sequence ID" value="NZ_CP006911.1"/>
</dbReference>
<evidence type="ECO:0000313" key="5">
    <source>
        <dbReference type="Proteomes" id="UP000068905"/>
    </source>
</evidence>
<dbReference type="OrthoDB" id="5608782at2"/>
<keyword evidence="2 3" id="KW-1133">Transmembrane helix</keyword>
<evidence type="ECO:0000256" key="1">
    <source>
        <dbReference type="ARBA" id="ARBA00022692"/>
    </source>
</evidence>
<evidence type="ECO:0000256" key="2">
    <source>
        <dbReference type="ARBA" id="ARBA00022989"/>
    </source>
</evidence>
<organism evidence="4 5">
    <name type="scientific">Candidatus Pseudothioglobus singularis PS1</name>
    <dbReference type="NCBI Taxonomy" id="1125411"/>
    <lineage>
        <taxon>Bacteria</taxon>
        <taxon>Pseudomonadati</taxon>
        <taxon>Pseudomonadota</taxon>
        <taxon>Gammaproteobacteria</taxon>
        <taxon>Candidatus Pseudothioglobaceae</taxon>
        <taxon>Candidatus Pseudothioglobus</taxon>
    </lineage>
</organism>
<feature type="transmembrane region" description="Helical" evidence="3">
    <location>
        <begin position="96"/>
        <end position="115"/>
    </location>
</feature>
<name>A0A0M3T2F2_9GAMM</name>